<evidence type="ECO:0000313" key="2">
    <source>
        <dbReference type="EMBL" id="MPN55850.1"/>
    </source>
</evidence>
<proteinExistence type="predicted"/>
<dbReference type="AlphaFoldDB" id="A0A645IY90"/>
<accession>A0A645IY90</accession>
<keyword evidence="1" id="KW-0812">Transmembrane</keyword>
<gene>
    <name evidence="2" type="ORF">SDC9_203534</name>
</gene>
<comment type="caution">
    <text evidence="2">The sequence shown here is derived from an EMBL/GenBank/DDBJ whole genome shotgun (WGS) entry which is preliminary data.</text>
</comment>
<sequence>MLKSRIDDLIHQSRINCDDKDKKTQQYQLVFNAAMRLVFKCFVLLILLPQRQHPDEGYTDYKTKHREA</sequence>
<feature type="transmembrane region" description="Helical" evidence="1">
    <location>
        <begin position="29"/>
        <end position="48"/>
    </location>
</feature>
<keyword evidence="1" id="KW-0472">Membrane</keyword>
<name>A0A645IY90_9ZZZZ</name>
<organism evidence="2">
    <name type="scientific">bioreactor metagenome</name>
    <dbReference type="NCBI Taxonomy" id="1076179"/>
    <lineage>
        <taxon>unclassified sequences</taxon>
        <taxon>metagenomes</taxon>
        <taxon>ecological metagenomes</taxon>
    </lineage>
</organism>
<reference evidence="2" key="1">
    <citation type="submission" date="2019-08" db="EMBL/GenBank/DDBJ databases">
        <authorList>
            <person name="Kucharzyk K."/>
            <person name="Murdoch R.W."/>
            <person name="Higgins S."/>
            <person name="Loffler F."/>
        </authorList>
    </citation>
    <scope>NUCLEOTIDE SEQUENCE</scope>
</reference>
<dbReference type="EMBL" id="VSSQ01125530">
    <property type="protein sequence ID" value="MPN55850.1"/>
    <property type="molecule type" value="Genomic_DNA"/>
</dbReference>
<keyword evidence="1" id="KW-1133">Transmembrane helix</keyword>
<protein>
    <submittedName>
        <fullName evidence="2">Uncharacterized protein</fullName>
    </submittedName>
</protein>
<evidence type="ECO:0000256" key="1">
    <source>
        <dbReference type="SAM" id="Phobius"/>
    </source>
</evidence>